<evidence type="ECO:0000256" key="1">
    <source>
        <dbReference type="ARBA" id="ARBA00008791"/>
    </source>
</evidence>
<dbReference type="Pfam" id="PF00582">
    <property type="entry name" value="Usp"/>
    <property type="match status" value="1"/>
</dbReference>
<dbReference type="AlphaFoldDB" id="H2BY19"/>
<dbReference type="CDD" id="cd00293">
    <property type="entry name" value="USP-like"/>
    <property type="match status" value="1"/>
</dbReference>
<feature type="domain" description="UspA" evidence="2">
    <location>
        <begin position="2"/>
        <end position="145"/>
    </location>
</feature>
<evidence type="ECO:0000313" key="4">
    <source>
        <dbReference type="Proteomes" id="UP000003844"/>
    </source>
</evidence>
<dbReference type="PANTHER" id="PTHR46268">
    <property type="entry name" value="STRESS RESPONSE PROTEIN NHAX"/>
    <property type="match status" value="1"/>
</dbReference>
<keyword evidence="4" id="KW-1185">Reference proteome</keyword>
<proteinExistence type="inferred from homology"/>
<dbReference type="eggNOG" id="COG0589">
    <property type="taxonomic scope" value="Bacteria"/>
</dbReference>
<dbReference type="EMBL" id="JH594606">
    <property type="protein sequence ID" value="EHQ03225.1"/>
    <property type="molecule type" value="Genomic_DNA"/>
</dbReference>
<dbReference type="Gene3D" id="3.40.50.12370">
    <property type="match status" value="1"/>
</dbReference>
<reference evidence="4" key="1">
    <citation type="journal article" date="2012" name="Stand. Genomic Sci.">
        <title>Genome sequence of the Antarctic rhodopsins-containing flavobacterium Gillisia limnaea type strain (R-8282(T)).</title>
        <authorList>
            <person name="Riedel T."/>
            <person name="Held B."/>
            <person name="Nolan M."/>
            <person name="Lucas S."/>
            <person name="Lapidus A."/>
            <person name="Tice H."/>
            <person name="Del Rio T.G."/>
            <person name="Cheng J.F."/>
            <person name="Han C."/>
            <person name="Tapia R."/>
            <person name="Goodwin L.A."/>
            <person name="Pitluck S."/>
            <person name="Liolios K."/>
            <person name="Mavromatis K."/>
            <person name="Pagani I."/>
            <person name="Ivanova N."/>
            <person name="Mikhailova N."/>
            <person name="Pati A."/>
            <person name="Chen A."/>
            <person name="Palaniappan K."/>
            <person name="Land M."/>
            <person name="Rohde M."/>
            <person name="Tindall B.J."/>
            <person name="Detter J.C."/>
            <person name="Goker M."/>
            <person name="Bristow J."/>
            <person name="Eisen J.A."/>
            <person name="Markowitz V."/>
            <person name="Hugenholtz P."/>
            <person name="Kyrpides N.C."/>
            <person name="Klenk H.P."/>
            <person name="Woyke T."/>
        </authorList>
    </citation>
    <scope>NUCLEOTIDE SEQUENCE [LARGE SCALE GENOMIC DNA]</scope>
    <source>
        <strain evidence="4">DSM 15749 / LMG 21470 / R-8282</strain>
    </source>
</reference>
<comment type="similarity">
    <text evidence="1">Belongs to the universal stress protein A family.</text>
</comment>
<accession>H2BY19</accession>
<protein>
    <submittedName>
        <fullName evidence="3">UspA domain-containing protein</fullName>
    </submittedName>
</protein>
<dbReference type="HOGENOM" id="CLU_049301_2_4_10"/>
<gene>
    <name evidence="3" type="ORF">Gilli_2607</name>
</gene>
<dbReference type="InterPro" id="IPR006015">
    <property type="entry name" value="Universal_stress_UspA"/>
</dbReference>
<name>H2BY19_GILLR</name>
<evidence type="ECO:0000259" key="2">
    <source>
        <dbReference type="Pfam" id="PF00582"/>
    </source>
</evidence>
<evidence type="ECO:0000313" key="3">
    <source>
        <dbReference type="EMBL" id="EHQ03225.1"/>
    </source>
</evidence>
<sequence>MKILVPTDFSDKAVSALNYSLALFKGKSCAFYLLSILETSEYISGDLLQSDANDSLYDSLILKNRNKLDELVKDLEKKYSGEDYTFKTIADYNGFTDAIKKVIALEKIDLIVMGSNGSHGAKEVIFGSHSLRVIRKVPAPVLVVPKEYLYKGLEKILISMDYDQVLDPSEIEPLRKIISGSQIFVEFLQLKKDDFDELLWKDQSEKLNKTFSDLNFTFQTITGVHFVAAVSSMVQIQKPDLLLLHAEKEKFLDGIFYASNISSVINKIKIPVLILHPIPEKGLGS</sequence>
<dbReference type="RefSeq" id="WP_006989532.1">
    <property type="nucleotide sequence ID" value="NZ_JH594606.1"/>
</dbReference>
<organism evidence="3 4">
    <name type="scientific">Gillisia limnaea (strain DSM 15749 / LMG 21470 / R-8282)</name>
    <dbReference type="NCBI Taxonomy" id="865937"/>
    <lineage>
        <taxon>Bacteria</taxon>
        <taxon>Pseudomonadati</taxon>
        <taxon>Bacteroidota</taxon>
        <taxon>Flavobacteriia</taxon>
        <taxon>Flavobacteriales</taxon>
        <taxon>Flavobacteriaceae</taxon>
        <taxon>Gillisia</taxon>
    </lineage>
</organism>
<dbReference type="PRINTS" id="PR01438">
    <property type="entry name" value="UNVRSLSTRESS"/>
</dbReference>
<dbReference type="Proteomes" id="UP000003844">
    <property type="component" value="Unassembled WGS sequence"/>
</dbReference>
<dbReference type="OrthoDB" id="9788959at2"/>
<dbReference type="PANTHER" id="PTHR46268:SF6">
    <property type="entry name" value="UNIVERSAL STRESS PROTEIN UP12"/>
    <property type="match status" value="1"/>
</dbReference>
<dbReference type="InterPro" id="IPR006016">
    <property type="entry name" value="UspA"/>
</dbReference>
<dbReference type="STRING" id="865937.Gilli_2607"/>
<dbReference type="SUPFAM" id="SSF52402">
    <property type="entry name" value="Adenine nucleotide alpha hydrolases-like"/>
    <property type="match status" value="2"/>
</dbReference>